<sequence length="417" mass="46509">MSLFTTLVANASPFSNTSAGGELPDVRSWLFLLISSTSDVITKSPIQTSGASVGHEDPSAEPSPQTAAGNAVSPWQDDKFNSAERATGDGNTSAVTAINPGSSLADALSSRQEPTKSKSSPLSVPKAVNQKHEQSKRSVASPNPSQQSRTSKHSDHHSNRQRGEITSSPHGATHHHNNASNVQEDNDNNASYNLTMDSTAQSSSSYVLSKRAIAAQKSRDATLREKEFWANRLRLLRREMEQVEQSVAEANESALRKGAAQVEDAIRQQLQDEQAREAKTRAERLEANRIQREAHNRSVREAQQASLTSKRSQCQARRQESVEAAVFVEEQQSRELHRRSLLKEAVQQEKVVQVLVRARTRALRMEETRRLYEQRIHLLQDEDEQLQQATANLIHESSRYVQKMRLLKEERSNALLQ</sequence>
<feature type="compositionally biased region" description="Polar residues" evidence="2">
    <location>
        <begin position="301"/>
        <end position="314"/>
    </location>
</feature>
<evidence type="ECO:0000256" key="1">
    <source>
        <dbReference type="SAM" id="Coils"/>
    </source>
</evidence>
<feature type="compositionally biased region" description="Polar residues" evidence="2">
    <location>
        <begin position="137"/>
        <end position="149"/>
    </location>
</feature>
<feature type="compositionally biased region" description="Basic and acidic residues" evidence="2">
    <location>
        <begin position="291"/>
        <end position="300"/>
    </location>
</feature>
<evidence type="ECO:0000256" key="2">
    <source>
        <dbReference type="SAM" id="MobiDB-lite"/>
    </source>
</evidence>
<feature type="coiled-coil region" evidence="1">
    <location>
        <begin position="226"/>
        <end position="288"/>
    </location>
</feature>
<dbReference type="VEuPathDB" id="TriTrypDB:BSAL_45300"/>
<dbReference type="Proteomes" id="UP000051952">
    <property type="component" value="Unassembled WGS sequence"/>
</dbReference>
<evidence type="ECO:0000313" key="4">
    <source>
        <dbReference type="Proteomes" id="UP000051952"/>
    </source>
</evidence>
<name>A0A0S4JUD8_BODSA</name>
<evidence type="ECO:0000313" key="3">
    <source>
        <dbReference type="EMBL" id="CUG93849.1"/>
    </source>
</evidence>
<feature type="region of interest" description="Disordered" evidence="2">
    <location>
        <begin position="291"/>
        <end position="314"/>
    </location>
</feature>
<proteinExistence type="predicted"/>
<dbReference type="EMBL" id="CYKH01002201">
    <property type="protein sequence ID" value="CUG93849.1"/>
    <property type="molecule type" value="Genomic_DNA"/>
</dbReference>
<dbReference type="AlphaFoldDB" id="A0A0S4JUD8"/>
<organism evidence="3 4">
    <name type="scientific">Bodo saltans</name>
    <name type="common">Flagellated protozoan</name>
    <dbReference type="NCBI Taxonomy" id="75058"/>
    <lineage>
        <taxon>Eukaryota</taxon>
        <taxon>Discoba</taxon>
        <taxon>Euglenozoa</taxon>
        <taxon>Kinetoplastea</taxon>
        <taxon>Metakinetoplastina</taxon>
        <taxon>Eubodonida</taxon>
        <taxon>Bodonidae</taxon>
        <taxon>Bodo</taxon>
    </lineage>
</organism>
<feature type="region of interest" description="Disordered" evidence="2">
    <location>
        <begin position="47"/>
        <end position="195"/>
    </location>
</feature>
<feature type="coiled-coil region" evidence="1">
    <location>
        <begin position="362"/>
        <end position="389"/>
    </location>
</feature>
<keyword evidence="1" id="KW-0175">Coiled coil</keyword>
<feature type="compositionally biased region" description="Polar residues" evidence="2">
    <location>
        <begin position="109"/>
        <end position="122"/>
    </location>
</feature>
<feature type="compositionally biased region" description="Polar residues" evidence="2">
    <location>
        <begin position="89"/>
        <end position="102"/>
    </location>
</feature>
<reference evidence="4" key="1">
    <citation type="submission" date="2015-09" db="EMBL/GenBank/DDBJ databases">
        <authorList>
            <consortium name="Pathogen Informatics"/>
        </authorList>
    </citation>
    <scope>NUCLEOTIDE SEQUENCE [LARGE SCALE GENOMIC DNA]</scope>
    <source>
        <strain evidence="4">Lake Konstanz</strain>
    </source>
</reference>
<feature type="compositionally biased region" description="Polar residues" evidence="2">
    <location>
        <begin position="178"/>
        <end position="195"/>
    </location>
</feature>
<protein>
    <submittedName>
        <fullName evidence="3">Uncharacterized protein</fullName>
    </submittedName>
</protein>
<keyword evidence="4" id="KW-1185">Reference proteome</keyword>
<feature type="compositionally biased region" description="Basic and acidic residues" evidence="2">
    <location>
        <begin position="152"/>
        <end position="163"/>
    </location>
</feature>
<accession>A0A0S4JUD8</accession>
<gene>
    <name evidence="3" type="ORF">BSAL_45300</name>
</gene>